<dbReference type="PANTHER" id="PTHR30438">
    <property type="entry name" value="36 KDA ANTIGEN-RELATED"/>
    <property type="match status" value="1"/>
</dbReference>
<keyword evidence="3" id="KW-1185">Reference proteome</keyword>
<dbReference type="AlphaFoldDB" id="A0A4R5EVW6"/>
<dbReference type="EMBL" id="SMFP01000004">
    <property type="protein sequence ID" value="TDE39041.1"/>
    <property type="molecule type" value="Genomic_DNA"/>
</dbReference>
<dbReference type="Gene3D" id="1.10.287.470">
    <property type="entry name" value="Helix hairpin bin"/>
    <property type="match status" value="1"/>
</dbReference>
<organism evidence="2 3">
    <name type="scientific">Antarcticimicrobium sediminis</name>
    <dbReference type="NCBI Taxonomy" id="2546227"/>
    <lineage>
        <taxon>Bacteria</taxon>
        <taxon>Pseudomonadati</taxon>
        <taxon>Pseudomonadota</taxon>
        <taxon>Alphaproteobacteria</taxon>
        <taxon>Rhodobacterales</taxon>
        <taxon>Paracoccaceae</taxon>
        <taxon>Antarcticimicrobium</taxon>
    </lineage>
</organism>
<dbReference type="PANTHER" id="PTHR30438:SF2">
    <property type="entry name" value="MEMBRANE PROTEIN"/>
    <property type="match status" value="1"/>
</dbReference>
<dbReference type="Gene3D" id="2.40.30.170">
    <property type="match status" value="1"/>
</dbReference>
<sequence>MRTGTFHKPGQRLQAVSPRAIRAVFGALALSLLCGLPATAETRFEALLEKFGKPSADSGIYHSNGRIEAQTVDVASKYAGRIASVTAQEGDLLAAGDPIAQIETADTRAKLNGAKATVLRARAAKAVSEATLMQAQSTLAVAQTNYERTVKLHNSGTTAQSVLDDATNALNSAKASVAMARAQISDAEAMIAASEADVQQVQLALDDLTITSPLRGRVLYRLHEPSEVVAAGTPVVTLLDLTDVYMNIYLPATVVGRLAVGDEARLILDPIPDIVAPARITFISPGAQFTPKSVETAEQREELVFRVKLTVPRALLEKYEAQIKTGVRGIGFVRTTPDAEWPAHLQVKIPD</sequence>
<gene>
    <name evidence="2" type="ORF">E1B25_08510</name>
</gene>
<feature type="coiled-coil region" evidence="1">
    <location>
        <begin position="163"/>
        <end position="197"/>
    </location>
</feature>
<reference evidence="2 3" key="1">
    <citation type="submission" date="2019-03" db="EMBL/GenBank/DDBJ databases">
        <authorList>
            <person name="Zhang S."/>
        </authorList>
    </citation>
    <scope>NUCLEOTIDE SEQUENCE [LARGE SCALE GENOMIC DNA]</scope>
    <source>
        <strain evidence="2 3">S4J41</strain>
    </source>
</reference>
<proteinExistence type="predicted"/>
<evidence type="ECO:0000313" key="3">
    <source>
        <dbReference type="Proteomes" id="UP000294662"/>
    </source>
</evidence>
<dbReference type="Proteomes" id="UP000294662">
    <property type="component" value="Unassembled WGS sequence"/>
</dbReference>
<dbReference type="GO" id="GO:0005886">
    <property type="term" value="C:plasma membrane"/>
    <property type="evidence" value="ECO:0007669"/>
    <property type="project" value="TreeGrafter"/>
</dbReference>
<evidence type="ECO:0000313" key="2">
    <source>
        <dbReference type="EMBL" id="TDE39041.1"/>
    </source>
</evidence>
<name>A0A4R5EVW6_9RHOB</name>
<protein>
    <submittedName>
        <fullName evidence="2">HlyD family efflux transporter periplasmic adaptor subunit</fullName>
    </submittedName>
</protein>
<keyword evidence="1" id="KW-0175">Coiled coil</keyword>
<dbReference type="SUPFAM" id="SSF111369">
    <property type="entry name" value="HlyD-like secretion proteins"/>
    <property type="match status" value="2"/>
</dbReference>
<evidence type="ECO:0000256" key="1">
    <source>
        <dbReference type="SAM" id="Coils"/>
    </source>
</evidence>
<accession>A0A4R5EVW6</accession>
<dbReference type="OrthoDB" id="9778236at2"/>
<comment type="caution">
    <text evidence="2">The sequence shown here is derived from an EMBL/GenBank/DDBJ whole genome shotgun (WGS) entry which is preliminary data.</text>
</comment>